<organism evidence="3">
    <name type="scientific">marine sediment metagenome</name>
    <dbReference type="NCBI Taxonomy" id="412755"/>
    <lineage>
        <taxon>unclassified sequences</taxon>
        <taxon>metagenomes</taxon>
        <taxon>ecological metagenomes</taxon>
    </lineage>
</organism>
<feature type="coiled-coil region" evidence="1">
    <location>
        <begin position="37"/>
        <end position="78"/>
    </location>
</feature>
<keyword evidence="1" id="KW-0175">Coiled coil</keyword>
<evidence type="ECO:0000256" key="1">
    <source>
        <dbReference type="SAM" id="Coils"/>
    </source>
</evidence>
<dbReference type="EMBL" id="LAZR01022136">
    <property type="protein sequence ID" value="KKL82916.1"/>
    <property type="molecule type" value="Genomic_DNA"/>
</dbReference>
<name>A0A0F9FXF4_9ZZZZ</name>
<sequence length="86" mass="9806">MSPKAHPNVLKTEQNTQEKLQDPPTPQKQMDMFAQAISNLAIRLNNAEIEMKKNSANAEVMNNRVDLLKSTIELLEKQVEFNDRKG</sequence>
<reference evidence="3" key="1">
    <citation type="journal article" date="2015" name="Nature">
        <title>Complex archaea that bridge the gap between prokaryotes and eukaryotes.</title>
        <authorList>
            <person name="Spang A."/>
            <person name="Saw J.H."/>
            <person name="Jorgensen S.L."/>
            <person name="Zaremba-Niedzwiedzka K."/>
            <person name="Martijn J."/>
            <person name="Lind A.E."/>
            <person name="van Eijk R."/>
            <person name="Schleper C."/>
            <person name="Guy L."/>
            <person name="Ettema T.J."/>
        </authorList>
    </citation>
    <scope>NUCLEOTIDE SEQUENCE</scope>
</reference>
<evidence type="ECO:0000313" key="3">
    <source>
        <dbReference type="EMBL" id="KKL82916.1"/>
    </source>
</evidence>
<dbReference type="AlphaFoldDB" id="A0A0F9FXF4"/>
<proteinExistence type="predicted"/>
<gene>
    <name evidence="3" type="ORF">LCGC14_1979970</name>
</gene>
<protein>
    <submittedName>
        <fullName evidence="3">Uncharacterized protein</fullName>
    </submittedName>
</protein>
<evidence type="ECO:0000256" key="2">
    <source>
        <dbReference type="SAM" id="MobiDB-lite"/>
    </source>
</evidence>
<feature type="region of interest" description="Disordered" evidence="2">
    <location>
        <begin position="1"/>
        <end position="27"/>
    </location>
</feature>
<comment type="caution">
    <text evidence="3">The sequence shown here is derived from an EMBL/GenBank/DDBJ whole genome shotgun (WGS) entry which is preliminary data.</text>
</comment>
<accession>A0A0F9FXF4</accession>